<accession>A0A8J5WH91</accession>
<evidence type="ECO:0000313" key="2">
    <source>
        <dbReference type="Proteomes" id="UP000729402"/>
    </source>
</evidence>
<dbReference type="Proteomes" id="UP000729402">
    <property type="component" value="Unassembled WGS sequence"/>
</dbReference>
<organism evidence="1 2">
    <name type="scientific">Zizania palustris</name>
    <name type="common">Northern wild rice</name>
    <dbReference type="NCBI Taxonomy" id="103762"/>
    <lineage>
        <taxon>Eukaryota</taxon>
        <taxon>Viridiplantae</taxon>
        <taxon>Streptophyta</taxon>
        <taxon>Embryophyta</taxon>
        <taxon>Tracheophyta</taxon>
        <taxon>Spermatophyta</taxon>
        <taxon>Magnoliopsida</taxon>
        <taxon>Liliopsida</taxon>
        <taxon>Poales</taxon>
        <taxon>Poaceae</taxon>
        <taxon>BOP clade</taxon>
        <taxon>Oryzoideae</taxon>
        <taxon>Oryzeae</taxon>
        <taxon>Zizaniinae</taxon>
        <taxon>Zizania</taxon>
    </lineage>
</organism>
<proteinExistence type="predicted"/>
<keyword evidence="2" id="KW-1185">Reference proteome</keyword>
<dbReference type="EMBL" id="JAAALK010000082">
    <property type="protein sequence ID" value="KAG8088747.1"/>
    <property type="molecule type" value="Genomic_DNA"/>
</dbReference>
<gene>
    <name evidence="1" type="ORF">GUJ93_ZPchr0010g7364</name>
</gene>
<comment type="caution">
    <text evidence="1">The sequence shown here is derived from an EMBL/GenBank/DDBJ whole genome shotgun (WGS) entry which is preliminary data.</text>
</comment>
<dbReference type="AlphaFoldDB" id="A0A8J5WH91"/>
<evidence type="ECO:0000313" key="1">
    <source>
        <dbReference type="EMBL" id="KAG8088747.1"/>
    </source>
</evidence>
<reference evidence="1" key="1">
    <citation type="journal article" date="2021" name="bioRxiv">
        <title>Whole Genome Assembly and Annotation of Northern Wild Rice, Zizania palustris L., Supports a Whole Genome Duplication in the Zizania Genus.</title>
        <authorList>
            <person name="Haas M."/>
            <person name="Kono T."/>
            <person name="Macchietto M."/>
            <person name="Millas R."/>
            <person name="McGilp L."/>
            <person name="Shao M."/>
            <person name="Duquette J."/>
            <person name="Hirsch C.N."/>
            <person name="Kimball J."/>
        </authorList>
    </citation>
    <scope>NUCLEOTIDE SEQUENCE</scope>
    <source>
        <tissue evidence="1">Fresh leaf tissue</tissue>
    </source>
</reference>
<name>A0A8J5WH91_ZIZPA</name>
<reference evidence="1" key="2">
    <citation type="submission" date="2021-02" db="EMBL/GenBank/DDBJ databases">
        <authorList>
            <person name="Kimball J.A."/>
            <person name="Haas M.W."/>
            <person name="Macchietto M."/>
            <person name="Kono T."/>
            <person name="Duquette J."/>
            <person name="Shao M."/>
        </authorList>
    </citation>
    <scope>NUCLEOTIDE SEQUENCE</scope>
    <source>
        <tissue evidence="1">Fresh leaf tissue</tissue>
    </source>
</reference>
<protein>
    <submittedName>
        <fullName evidence="1">Uncharacterized protein</fullName>
    </submittedName>
</protein>
<sequence>MVRIFLGQQHAFVRLVDCCLRGWFFNCLDYELFGSTQGLCACSRIFSWTCKVLVSSSLLGGCQLWFLIHDILARSAILTF</sequence>